<evidence type="ECO:0000256" key="1">
    <source>
        <dbReference type="SAM" id="MobiDB-lite"/>
    </source>
</evidence>
<accession>A0A1D2VK03</accession>
<dbReference type="InParanoid" id="A0A1D2VK03"/>
<feature type="region of interest" description="Disordered" evidence="1">
    <location>
        <begin position="1"/>
        <end position="24"/>
    </location>
</feature>
<dbReference type="EMBL" id="KV454478">
    <property type="protein sequence ID" value="ODV61952.1"/>
    <property type="molecule type" value="Genomic_DNA"/>
</dbReference>
<dbReference type="GeneID" id="30966187"/>
<name>A0A1D2VK03_9ASCO</name>
<reference evidence="3" key="1">
    <citation type="submission" date="2016-05" db="EMBL/GenBank/DDBJ databases">
        <title>Comparative genomics of biotechnologically important yeasts.</title>
        <authorList>
            <consortium name="DOE Joint Genome Institute"/>
            <person name="Riley R."/>
            <person name="Haridas S."/>
            <person name="Wolfe K.H."/>
            <person name="Lopes M.R."/>
            <person name="Hittinger C.T."/>
            <person name="Goker M."/>
            <person name="Salamov A."/>
            <person name="Wisecaver J."/>
            <person name="Long T.M."/>
            <person name="Aerts A.L."/>
            <person name="Barry K."/>
            <person name="Choi C."/>
            <person name="Clum A."/>
            <person name="Coughlan A.Y."/>
            <person name="Deshpande S."/>
            <person name="Douglass A.P."/>
            <person name="Hanson S.J."/>
            <person name="Klenk H.-P."/>
            <person name="Labutti K."/>
            <person name="Lapidus A."/>
            <person name="Lindquist E."/>
            <person name="Lipzen A."/>
            <person name="Meier-Kolthoff J.P."/>
            <person name="Ohm R.A."/>
            <person name="Otillar R.P."/>
            <person name="Pangilinan J."/>
            <person name="Peng Y."/>
            <person name="Rokas A."/>
            <person name="Rosa C.A."/>
            <person name="Scheuner C."/>
            <person name="Sibirny A.A."/>
            <person name="Slot J.C."/>
            <person name="Stielow J.B."/>
            <person name="Sun H."/>
            <person name="Kurtzman C.P."/>
            <person name="Blackwell M."/>
            <person name="Grigoriev I.V."/>
            <person name="Jeffries T.W."/>
        </authorList>
    </citation>
    <scope>NUCLEOTIDE SEQUENCE [LARGE SCALE GENOMIC DNA]</scope>
    <source>
        <strain evidence="3">DSM 1968</strain>
    </source>
</reference>
<gene>
    <name evidence="2" type="ORF">ASCRUDRAFT_7409</name>
</gene>
<evidence type="ECO:0000313" key="2">
    <source>
        <dbReference type="EMBL" id="ODV61952.1"/>
    </source>
</evidence>
<protein>
    <recommendedName>
        <fullName evidence="4">Myb-like domain-containing protein</fullName>
    </recommendedName>
</protein>
<feature type="compositionally biased region" description="Low complexity" evidence="1">
    <location>
        <begin position="8"/>
        <end position="23"/>
    </location>
</feature>
<dbReference type="RefSeq" id="XP_020048259.1">
    <property type="nucleotide sequence ID" value="XM_020192551.1"/>
</dbReference>
<feature type="region of interest" description="Disordered" evidence="1">
    <location>
        <begin position="71"/>
        <end position="201"/>
    </location>
</feature>
<dbReference type="AlphaFoldDB" id="A0A1D2VK03"/>
<dbReference type="Proteomes" id="UP000095038">
    <property type="component" value="Unassembled WGS sequence"/>
</dbReference>
<proteinExistence type="predicted"/>
<sequence>MTDHIFDSSSHSKSFSSETTSFKNGLVSPISTSESPALNNLSDFNPKRKSLLSSENNFPINLNMNNSINNNNSTNNNIPANINTNVNSNANANTNSNSADNSTNSNANTNSINNNINNNINATNTTNTTTNNNSSNNNNNNNNNNNANANSTNPNNSYNPYLSPSQISNSESSSPPTNYYSNYNNSSTSRNTSATSSASFFNQNNANSNQLKAAATINSQNPNATPNDFNNLALSNRNNLINNINHSNSHNHDNNSNNNLLFNHSSTIVQGGNYPYNNQNISGSTPSFISSNPANPNGYQIPNIFQTNNNGQNYSGMNNQFNTSMPGAVGMAGGNMGNPQQMPEFNSRDLKILKTLLISGEKFKWKHILLTLSRNRNKKVTPSCCLKKSRELFGLPSESLEGDLGTSLTYAVNKNGWSSILTENQMRGSSGLPAANTAIHSSNTQMQMPGGVPGNIMAGFNDRNMQSNFSTYASTAW</sequence>
<organism evidence="2 3">
    <name type="scientific">Ascoidea rubescens DSM 1968</name>
    <dbReference type="NCBI Taxonomy" id="1344418"/>
    <lineage>
        <taxon>Eukaryota</taxon>
        <taxon>Fungi</taxon>
        <taxon>Dikarya</taxon>
        <taxon>Ascomycota</taxon>
        <taxon>Saccharomycotina</taxon>
        <taxon>Saccharomycetes</taxon>
        <taxon>Ascoideaceae</taxon>
        <taxon>Ascoidea</taxon>
    </lineage>
</organism>
<evidence type="ECO:0000313" key="3">
    <source>
        <dbReference type="Proteomes" id="UP000095038"/>
    </source>
</evidence>
<dbReference type="OrthoDB" id="3981234at2759"/>
<keyword evidence="3" id="KW-1185">Reference proteome</keyword>
<evidence type="ECO:0008006" key="4">
    <source>
        <dbReference type="Google" id="ProtNLM"/>
    </source>
</evidence>